<protein>
    <submittedName>
        <fullName evidence="2">Uncharacterized protein</fullName>
    </submittedName>
</protein>
<dbReference type="AlphaFoldDB" id="A0A316G609"/>
<dbReference type="EMBL" id="QGGV01000008">
    <property type="protein sequence ID" value="PWK55220.1"/>
    <property type="molecule type" value="Genomic_DNA"/>
</dbReference>
<keyword evidence="1" id="KW-0812">Transmembrane</keyword>
<proteinExistence type="predicted"/>
<keyword evidence="1" id="KW-0472">Membrane</keyword>
<evidence type="ECO:0000313" key="2">
    <source>
        <dbReference type="EMBL" id="PWK55220.1"/>
    </source>
</evidence>
<accession>A0A316G609</accession>
<dbReference type="RefSeq" id="WP_164721598.1">
    <property type="nucleotide sequence ID" value="NZ_CP034588.1"/>
</dbReference>
<comment type="caution">
    <text evidence="2">The sequence shown here is derived from an EMBL/GenBank/DDBJ whole genome shotgun (WGS) entry which is preliminary data.</text>
</comment>
<keyword evidence="3" id="KW-1185">Reference proteome</keyword>
<gene>
    <name evidence="2" type="ORF">C8D95_10899</name>
</gene>
<evidence type="ECO:0000313" key="3">
    <source>
        <dbReference type="Proteomes" id="UP000245390"/>
    </source>
</evidence>
<sequence length="55" mass="6295">MRVPDYTNAFLVSAFVLVFMALVSVWAMWGLLIAGLVSWIADRLMTVDFRNRRSS</sequence>
<name>A0A316G609_9RHOB</name>
<reference evidence="2 3" key="1">
    <citation type="submission" date="2018-05" db="EMBL/GenBank/DDBJ databases">
        <title>Genomic Encyclopedia of Type Strains, Phase IV (KMG-IV): sequencing the most valuable type-strain genomes for metagenomic binning, comparative biology and taxonomic classification.</title>
        <authorList>
            <person name="Goeker M."/>
        </authorList>
    </citation>
    <scope>NUCLEOTIDE SEQUENCE [LARGE SCALE GENOMIC DNA]</scope>
    <source>
        <strain evidence="2 3">DSM 103371</strain>
    </source>
</reference>
<keyword evidence="1" id="KW-1133">Transmembrane helix</keyword>
<evidence type="ECO:0000256" key="1">
    <source>
        <dbReference type="SAM" id="Phobius"/>
    </source>
</evidence>
<feature type="transmembrane region" description="Helical" evidence="1">
    <location>
        <begin position="12"/>
        <end position="41"/>
    </location>
</feature>
<dbReference type="Proteomes" id="UP000245390">
    <property type="component" value="Unassembled WGS sequence"/>
</dbReference>
<organism evidence="2 3">
    <name type="scientific">Silicimonas algicola</name>
    <dbReference type="NCBI Taxonomy" id="1826607"/>
    <lineage>
        <taxon>Bacteria</taxon>
        <taxon>Pseudomonadati</taxon>
        <taxon>Pseudomonadota</taxon>
        <taxon>Alphaproteobacteria</taxon>
        <taxon>Rhodobacterales</taxon>
        <taxon>Paracoccaceae</taxon>
    </lineage>
</organism>